<dbReference type="AlphaFoldDB" id="A0A395LP60"/>
<reference evidence="2 3" key="1">
    <citation type="submission" date="2018-07" db="EMBL/GenBank/DDBJ databases">
        <title>Erythrobacter nanhaiensis sp. nov., a novel member of the genus Erythrobacter isolated from the South China Sea.</title>
        <authorList>
            <person name="Chen X."/>
            <person name="Liu J."/>
        </authorList>
    </citation>
    <scope>NUCLEOTIDE SEQUENCE [LARGE SCALE GENOMIC DNA]</scope>
    <source>
        <strain evidence="2 3">S-5</strain>
    </source>
</reference>
<evidence type="ECO:0000259" key="1">
    <source>
        <dbReference type="PROSITE" id="PS51194"/>
    </source>
</evidence>
<dbReference type="Gene3D" id="3.40.50.300">
    <property type="entry name" value="P-loop containing nucleotide triphosphate hydrolases"/>
    <property type="match status" value="2"/>
</dbReference>
<comment type="caution">
    <text evidence="2">The sequence shown here is derived from an EMBL/GenBank/DDBJ whole genome shotgun (WGS) entry which is preliminary data.</text>
</comment>
<dbReference type="InterPro" id="IPR027417">
    <property type="entry name" value="P-loop_NTPase"/>
</dbReference>
<keyword evidence="2" id="KW-0067">ATP-binding</keyword>
<dbReference type="Proteomes" id="UP000254101">
    <property type="component" value="Unassembled WGS sequence"/>
</dbReference>
<dbReference type="EMBL" id="QRBB01000001">
    <property type="protein sequence ID" value="RDS78489.1"/>
    <property type="molecule type" value="Genomic_DNA"/>
</dbReference>
<proteinExistence type="predicted"/>
<organism evidence="2 3">
    <name type="scientific">Alteriqipengyuania lutimaris</name>
    <dbReference type="NCBI Taxonomy" id="1538146"/>
    <lineage>
        <taxon>Bacteria</taxon>
        <taxon>Pseudomonadati</taxon>
        <taxon>Pseudomonadota</taxon>
        <taxon>Alphaproteobacteria</taxon>
        <taxon>Sphingomonadales</taxon>
        <taxon>Erythrobacteraceae</taxon>
        <taxon>Alteriqipengyuania</taxon>
    </lineage>
</organism>
<name>A0A395LP60_9SPHN</name>
<dbReference type="SMART" id="SM00490">
    <property type="entry name" value="HELICc"/>
    <property type="match status" value="1"/>
</dbReference>
<sequence>MIYRDCAEYAVGHTASASWSPKTAPNQVSLTWMPEAVVQGMDASGDALLRDRIAATSLGRLHGLELALAEDAALFEALDALAQGYENWIDARDTEVPGLPSALQHQARDNLARCREAAGRIRDGIAFLRKDRMGLTAFRLANRAMYIQAAWAAKRPQAAADTDPNAFKFEWRPFQLAFALMCLPSAADRGHDDRGIFDLIWFPTGGGKTEAYLLLSAFVLFHRRFTHGARGAGVNIIMRYTLRTLTVQQFQRAAALILACETLRLTGSEDLGAKRFSIGLWVGGDSTPNRFADAAEALHDYDAKSTPRQLTKCPVCASELEWSSDKPRRRIECRCPSESCRSARPEGAVPVMTVDDDLYAEPPSLLIGTVDKFAQIVRKAESGALFGTNGAVEPPDLIIQDELHLIGGPLGSLTGLYEAAIDRLCSTPKGPPKIVGSTATIRRADEQVRAVFNRSAFQFPPPALDWSNSCFAKVRDDDGRLYVGLTTAGRSEKFALQAASASLLQAEIDPAAHGNPHFDAYATLVAYFNSLKVLGGALVLMEDDVRITIDALASRRGEKARELGNPEELTSRKASSEIPLILDRLNLKHSDPEAVDVLLASNMLSVGVDIPRLGLMLVNGQPKYMAEYIQATSRVGRREPGLVVTLFNNNKIRDRAHFETFASRHAALYRSVEPSSVTPFAPRARDKALHAPLVALVRHLINPTAAAAAVADRAQVMQLVEEIIDRVQDVDSGEVAQARTELTRFVDAWIEAVGDGRIKSYWDDRRLQTSLLMSAEEAAARRATGKADAAAVPTPNSVRNVEPGVDFLMKERV</sequence>
<protein>
    <submittedName>
        <fullName evidence="2">DNA helicase</fullName>
    </submittedName>
</protein>
<evidence type="ECO:0000313" key="3">
    <source>
        <dbReference type="Proteomes" id="UP000254101"/>
    </source>
</evidence>
<dbReference type="InterPro" id="IPR001650">
    <property type="entry name" value="Helicase_C-like"/>
</dbReference>
<feature type="domain" description="Helicase C-terminal" evidence="1">
    <location>
        <begin position="523"/>
        <end position="676"/>
    </location>
</feature>
<keyword evidence="3" id="KW-1185">Reference proteome</keyword>
<dbReference type="SUPFAM" id="SSF52540">
    <property type="entry name" value="P-loop containing nucleoside triphosphate hydrolases"/>
    <property type="match status" value="1"/>
</dbReference>
<dbReference type="PROSITE" id="PS51194">
    <property type="entry name" value="HELICASE_CTER"/>
    <property type="match status" value="1"/>
</dbReference>
<dbReference type="OrthoDB" id="713315at2"/>
<dbReference type="CDD" id="cd18785">
    <property type="entry name" value="SF2_C"/>
    <property type="match status" value="1"/>
</dbReference>
<keyword evidence="2" id="KW-0547">Nucleotide-binding</keyword>
<dbReference type="GO" id="GO:0004386">
    <property type="term" value="F:helicase activity"/>
    <property type="evidence" value="ECO:0007669"/>
    <property type="project" value="UniProtKB-KW"/>
</dbReference>
<accession>A0A395LP60</accession>
<keyword evidence="2" id="KW-0378">Hydrolase</keyword>
<keyword evidence="2" id="KW-0347">Helicase</keyword>
<dbReference type="Pfam" id="PF00271">
    <property type="entry name" value="Helicase_C"/>
    <property type="match status" value="1"/>
</dbReference>
<evidence type="ECO:0000313" key="2">
    <source>
        <dbReference type="EMBL" id="RDS78489.1"/>
    </source>
</evidence>
<gene>
    <name evidence="2" type="ORF">DL238_01760</name>
</gene>